<dbReference type="GO" id="GO:0008168">
    <property type="term" value="F:methyltransferase activity"/>
    <property type="evidence" value="ECO:0007669"/>
    <property type="project" value="UniProtKB-KW"/>
</dbReference>
<feature type="region of interest" description="Disordered" evidence="7">
    <location>
        <begin position="1600"/>
        <end position="1641"/>
    </location>
</feature>
<dbReference type="GO" id="GO:0006281">
    <property type="term" value="P:DNA repair"/>
    <property type="evidence" value="ECO:0007669"/>
    <property type="project" value="TreeGrafter"/>
</dbReference>
<dbReference type="InterPro" id="IPR014001">
    <property type="entry name" value="Helicase_ATP-bd"/>
</dbReference>
<dbReference type="InterPro" id="IPR001525">
    <property type="entry name" value="C5_MeTfrase"/>
</dbReference>
<evidence type="ECO:0000256" key="4">
    <source>
        <dbReference type="ARBA" id="ARBA00022801"/>
    </source>
</evidence>
<evidence type="ECO:0000256" key="1">
    <source>
        <dbReference type="ARBA" id="ARBA00022603"/>
    </source>
</evidence>
<evidence type="ECO:0000256" key="2">
    <source>
        <dbReference type="ARBA" id="ARBA00022679"/>
    </source>
</evidence>
<organism evidence="9 10">
    <name type="scientific">Chaetomidium leptoderma</name>
    <dbReference type="NCBI Taxonomy" id="669021"/>
    <lineage>
        <taxon>Eukaryota</taxon>
        <taxon>Fungi</taxon>
        <taxon>Dikarya</taxon>
        <taxon>Ascomycota</taxon>
        <taxon>Pezizomycotina</taxon>
        <taxon>Sordariomycetes</taxon>
        <taxon>Sordariomycetidae</taxon>
        <taxon>Sordariales</taxon>
        <taxon>Chaetomiaceae</taxon>
        <taxon>Chaetomidium</taxon>
    </lineage>
</organism>
<feature type="region of interest" description="Disordered" evidence="7">
    <location>
        <begin position="1"/>
        <end position="116"/>
    </location>
</feature>
<feature type="compositionally biased region" description="Basic residues" evidence="7">
    <location>
        <begin position="1"/>
        <end position="20"/>
    </location>
</feature>
<evidence type="ECO:0000256" key="6">
    <source>
        <dbReference type="SAM" id="Coils"/>
    </source>
</evidence>
<feature type="compositionally biased region" description="Basic residues" evidence="7">
    <location>
        <begin position="60"/>
        <end position="69"/>
    </location>
</feature>
<keyword evidence="3" id="KW-0547">Nucleotide-binding</keyword>
<evidence type="ECO:0000256" key="5">
    <source>
        <dbReference type="ARBA" id="ARBA00022840"/>
    </source>
</evidence>
<feature type="compositionally biased region" description="Low complexity" evidence="7">
    <location>
        <begin position="1603"/>
        <end position="1612"/>
    </location>
</feature>
<sequence length="2495" mass="276127">MAPRKNAKAPRAATSKHKNRAPSAPSAEYLPAGGKRKRSANHPTKASNQDGDGDSDGGRRSLRSGKKQKASPSAGGEDDQSQPVDSDSSSSSVIEVMGVDPPAGNGNAGGMPDKKPKRFIDTSLLPISDVRLMFEDMVARLNPMALKESPIKLNVATLCSGTDAPIFALGLIQDALQATGFGAGFEFEHLFSCEIEPFKQGFIRRNLPHGTLIFRDVVELASVPNKATTAGGSKAAIPAEKLDILFAGCSCVDYSLMNQNKPSGRVPSLDRFLKQKPKKKKKTRAKKKLPDEEEDDDEELPPVKLDEDFVYALDPGLEELLRLPSGGESARTFFAAVKLITNIRPKLVMLENVVGAPWDMYTDLIFPRVCYVARRIKLDSKEFYLPQTRQRGYLVAVDAQSIGLEKATAIAEAWMVQLTKCKRPPSSSISAFLRPTDDPGAIQARADMESKTSYNAEWALCLLRHADVRQKNGIRRDDNPFSMKAMRSGRLISTVFPSHSWLPFWGSQPARVIDLMDIVFAVARKQGVDLGYKTGMIDVSQNVDRNKFVVAARANRTKNNLGIVGCITPSGMPIVTDLMRPITGTETLALQGLPVDELVISTETQAQLRDLAGNAMTVTVVGAATLALLLAVLRSDSTTDSKLLNHIESARPRRSLYLEAPPDHLLVPGRVGSATLDTQPLLAIAKEMVRLCYCAARANGVFACNACGITACSACRGNPKHSFGIKKATGLESSAEQGKVRLRNLLPNALMLPVPPSITRHALSMVEEEELYHSVVSDVLTEGVMYYFDEIKVTETVVVCYKAANTIARLVLSPDSACRWYIYIAPWHPAHIQLSGTFDLNQPIARGHLSPEDPSIVDWAVWIPGHINLTLQLAKNAAGALVTDKLSFEAGYKMAPDASLLAWKKLVEEEVCGTYFHHPDCGTAGNALHIKQSATTAAAKVFMMWDSARLRDPSDDHFVWTKTMRRMEPHEYRETLLHAKPTLTWNLDSDSDLGQVSVFWLGYWSSPASYPNTPKPSLPVRIQDLVQLHWGSTEAIQQASCHVPHGQAPITRMPILAAITATLGGFPVSAARLSKMDARQTNDRFYIIPATGLEAFLRMFASLSGELRQSTTPGDVALFPHLHGKWVRVALCRDCSVTPPKITVYSKEDRRTTSRGATRSFKAIIEDPDEAALFERHYQDLPRAVAVAAQLVHGDGDGEASIMDMRLMLQPKTLASRAFGYLLQAHHTAARGRSALNLTAETSFTVVLDHAASSIAVFAPLSDSVQPCSDKHTIGIDLSRPCELPDSPPARFSREIKKGRGKKAKTTLVQYELRPSQKEAVNWMLQRERAPLDFVKSEIEEEVVAPLNLRVVGKAEWATSFPYSSRGGVVAHEVGYGKTVVTLALLDHMQEFDKKESIAERMEKADGVWSEELPRPFGQFGYPSLIDPNLKAKSFFHHLSATLVIVPRHITSQWENESKKFLGLTGAKLLVIKSVDGFYNKRALERLQEAEIIIVSSAVFGQAFLNRLQTVAGRDKDYHKGLHGRTLEAWYRGALRNHRILTAYYLAGRAADISHDDLMQTLLEDLLPRLIRKQQAEIDALLEKQVPEIDRRLYKKAGKEAGKSAAATSSGNKQGGAGKLPAEKTDKAEKGGDNKGEGEATKKGEKDWDICWLHNCSFARVIWDECSYDDDKHVPLFVANAVANAKWLISGTPKLFGLEQVCKIAAAFGVHVARPEPRMMPGLPAVTKGPELDSMSKSEEFHVFSSRIKSVALAHERHSQAQKFVAAYFRANALDTEVNIEFEEHVQSVGMTASNWVRYHLLNQTIIDAGYDYTILPAHARDVVVLKGSDLVGKDGPAAAKMLLGLLASGLGENGNSINALEMDLAGRVELLSDQMKLLWDKTMWLWRWISKLRPEDDPESRESKVSTPVQDTLTRVEILCDSLDKALLGGGNFEEFGGREMFQHEAAVVASLWGKPQNPGNLNLHIAYLQAYWGMHFQPGWMTQYNENKAQYTWLDFFNVEDSTVDRLTGKQLRLLAEDICWLRYKIVPGALSLENQHEGQHQNHLPVDFLPDALDPGSNTGSRNIPADIGQLVADDKRVLDGLAEDQLKQFIRHCAGFKPPAQTWQAAKDSFTFATDAKKTVKLNLEERLTERNLKFSSSTSVDKLKEALWRHESGLSRCEHYRDGRAPPDRHRDLELATWCGGTAVKQMETANEELKRTMVHLSKTVEDLRATRLEGNFVPAYSSLAHARDKDLFLRAKPCGSCHQPLWSAASSFLVVACGHFLCGQCKSAAGFYCPVQDCPAFIRKRPVLRCSQVPEIPSVEPRGKARCVADLIKDNIPSEDFVVVFAQYRPLINGLAKAFEDAGLEYLNLAAMNDESISKKLEEFKLGRAGQVLLLDMDSETSAGSNLTIATHVIFATPYVHPDEEHQARTVRQARGRCIRTGQTKKVHVYHFMVSGTVEEETLRKFGKDSPAVRSFFENSDSIPWWMEEEEEEEEETRKSEATPIEEEN</sequence>
<name>A0AAN6ZXS5_9PEZI</name>
<dbReference type="SUPFAM" id="SSF53335">
    <property type="entry name" value="S-adenosyl-L-methionine-dependent methyltransferases"/>
    <property type="match status" value="1"/>
</dbReference>
<comment type="caution">
    <text evidence="9">The sequence shown here is derived from an EMBL/GenBank/DDBJ whole genome shotgun (WGS) entry which is preliminary data.</text>
</comment>
<evidence type="ECO:0000256" key="3">
    <source>
        <dbReference type="ARBA" id="ARBA00022741"/>
    </source>
</evidence>
<dbReference type="GO" id="GO:0008094">
    <property type="term" value="F:ATP-dependent activity, acting on DNA"/>
    <property type="evidence" value="ECO:0007669"/>
    <property type="project" value="TreeGrafter"/>
</dbReference>
<reference evidence="9" key="2">
    <citation type="submission" date="2023-05" db="EMBL/GenBank/DDBJ databases">
        <authorList>
            <consortium name="Lawrence Berkeley National Laboratory"/>
            <person name="Steindorff A."/>
            <person name="Hensen N."/>
            <person name="Bonometti L."/>
            <person name="Westerberg I."/>
            <person name="Brannstrom I.O."/>
            <person name="Guillou S."/>
            <person name="Cros-Aarteil S."/>
            <person name="Calhoun S."/>
            <person name="Haridas S."/>
            <person name="Kuo A."/>
            <person name="Mondo S."/>
            <person name="Pangilinan J."/>
            <person name="Riley R."/>
            <person name="Labutti K."/>
            <person name="Andreopoulos B."/>
            <person name="Lipzen A."/>
            <person name="Chen C."/>
            <person name="Yanf M."/>
            <person name="Daum C."/>
            <person name="Ng V."/>
            <person name="Clum A."/>
            <person name="Ohm R."/>
            <person name="Martin F."/>
            <person name="Silar P."/>
            <person name="Natvig D."/>
            <person name="Lalanne C."/>
            <person name="Gautier V."/>
            <person name="Ament-Velasquez S.L."/>
            <person name="Kruys A."/>
            <person name="Hutchinson M.I."/>
            <person name="Powell A.J."/>
            <person name="Barry K."/>
            <person name="Miller A.N."/>
            <person name="Grigoriev I.V."/>
            <person name="Debuchy R."/>
            <person name="Gladieux P."/>
            <person name="Thoren M.H."/>
            <person name="Johannesson H."/>
        </authorList>
    </citation>
    <scope>NUCLEOTIDE SEQUENCE</scope>
    <source>
        <strain evidence="9">CBS 538.74</strain>
    </source>
</reference>
<reference evidence="9" key="1">
    <citation type="journal article" date="2023" name="Mol. Phylogenet. Evol.">
        <title>Genome-scale phylogeny and comparative genomics of the fungal order Sordariales.</title>
        <authorList>
            <person name="Hensen N."/>
            <person name="Bonometti L."/>
            <person name="Westerberg I."/>
            <person name="Brannstrom I.O."/>
            <person name="Guillou S."/>
            <person name="Cros-Aarteil S."/>
            <person name="Calhoun S."/>
            <person name="Haridas S."/>
            <person name="Kuo A."/>
            <person name="Mondo S."/>
            <person name="Pangilinan J."/>
            <person name="Riley R."/>
            <person name="LaButti K."/>
            <person name="Andreopoulos B."/>
            <person name="Lipzen A."/>
            <person name="Chen C."/>
            <person name="Yan M."/>
            <person name="Daum C."/>
            <person name="Ng V."/>
            <person name="Clum A."/>
            <person name="Steindorff A."/>
            <person name="Ohm R.A."/>
            <person name="Martin F."/>
            <person name="Silar P."/>
            <person name="Natvig D.O."/>
            <person name="Lalanne C."/>
            <person name="Gautier V."/>
            <person name="Ament-Velasquez S.L."/>
            <person name="Kruys A."/>
            <person name="Hutchinson M.I."/>
            <person name="Powell A.J."/>
            <person name="Barry K."/>
            <person name="Miller A.N."/>
            <person name="Grigoriev I.V."/>
            <person name="Debuchy R."/>
            <person name="Gladieux P."/>
            <person name="Hiltunen Thoren M."/>
            <person name="Johannesson H."/>
        </authorList>
    </citation>
    <scope>NUCLEOTIDE SEQUENCE</scope>
    <source>
        <strain evidence="9">CBS 538.74</strain>
    </source>
</reference>
<dbReference type="GO" id="GO:0005634">
    <property type="term" value="C:nucleus"/>
    <property type="evidence" value="ECO:0007669"/>
    <property type="project" value="TreeGrafter"/>
</dbReference>
<dbReference type="Pfam" id="PF00145">
    <property type="entry name" value="DNA_methylase"/>
    <property type="match status" value="1"/>
</dbReference>
<dbReference type="InterPro" id="IPR027417">
    <property type="entry name" value="P-loop_NTPase"/>
</dbReference>
<accession>A0AAN6ZXS5</accession>
<feature type="region of interest" description="Disordered" evidence="7">
    <location>
        <begin position="2470"/>
        <end position="2495"/>
    </location>
</feature>
<keyword evidence="4" id="KW-0378">Hydrolase</keyword>
<feature type="region of interest" description="Disordered" evidence="7">
    <location>
        <begin position="265"/>
        <end position="299"/>
    </location>
</feature>
<evidence type="ECO:0000313" key="10">
    <source>
        <dbReference type="Proteomes" id="UP001302745"/>
    </source>
</evidence>
<dbReference type="GO" id="GO:0032259">
    <property type="term" value="P:methylation"/>
    <property type="evidence" value="ECO:0007669"/>
    <property type="project" value="UniProtKB-KW"/>
</dbReference>
<dbReference type="InterPro" id="IPR049730">
    <property type="entry name" value="SNF2/RAD54-like_C"/>
</dbReference>
<gene>
    <name evidence="9" type="ORF">C8A00DRAFT_33070</name>
</gene>
<keyword evidence="1" id="KW-0489">Methyltransferase</keyword>
<dbReference type="Pfam" id="PF00176">
    <property type="entry name" value="SNF2-rel_dom"/>
    <property type="match status" value="1"/>
</dbReference>
<dbReference type="InterPro" id="IPR050628">
    <property type="entry name" value="SNF2_RAD54_helicase_TF"/>
</dbReference>
<feature type="compositionally biased region" description="Basic and acidic residues" evidence="7">
    <location>
        <begin position="1621"/>
        <end position="1641"/>
    </location>
</feature>
<proteinExistence type="predicted"/>
<feature type="domain" description="Helicase ATP-binding" evidence="8">
    <location>
        <begin position="1309"/>
        <end position="1726"/>
    </location>
</feature>
<protein>
    <recommendedName>
        <fullName evidence="8">Helicase ATP-binding domain-containing protein</fullName>
    </recommendedName>
</protein>
<dbReference type="CDD" id="cd18793">
    <property type="entry name" value="SF2_C_SNF"/>
    <property type="match status" value="1"/>
</dbReference>
<dbReference type="SMART" id="SM00487">
    <property type="entry name" value="DEXDc"/>
    <property type="match status" value="1"/>
</dbReference>
<dbReference type="Gene3D" id="3.40.50.300">
    <property type="entry name" value="P-loop containing nucleotide triphosphate hydrolases"/>
    <property type="match status" value="2"/>
</dbReference>
<dbReference type="Proteomes" id="UP001302745">
    <property type="component" value="Unassembled WGS sequence"/>
</dbReference>
<dbReference type="InterPro" id="IPR029063">
    <property type="entry name" value="SAM-dependent_MTases_sf"/>
</dbReference>
<keyword evidence="5" id="KW-0067">ATP-binding</keyword>
<keyword evidence="10" id="KW-1185">Reference proteome</keyword>
<dbReference type="GO" id="GO:0005524">
    <property type="term" value="F:ATP binding"/>
    <property type="evidence" value="ECO:0007669"/>
    <property type="project" value="UniProtKB-KW"/>
</dbReference>
<dbReference type="EMBL" id="MU856919">
    <property type="protein sequence ID" value="KAK4154178.1"/>
    <property type="molecule type" value="Genomic_DNA"/>
</dbReference>
<dbReference type="PANTHER" id="PTHR45626:SF26">
    <property type="entry name" value="FAMILY HELICASE, PUTATIVE (AFU_ORTHOLOGUE AFUA_2G09120)-RELATED"/>
    <property type="match status" value="1"/>
</dbReference>
<evidence type="ECO:0000256" key="7">
    <source>
        <dbReference type="SAM" id="MobiDB-lite"/>
    </source>
</evidence>
<dbReference type="GO" id="GO:0016787">
    <property type="term" value="F:hydrolase activity"/>
    <property type="evidence" value="ECO:0007669"/>
    <property type="project" value="UniProtKB-KW"/>
</dbReference>
<keyword evidence="6" id="KW-0175">Coiled coil</keyword>
<dbReference type="SUPFAM" id="SSF52540">
    <property type="entry name" value="P-loop containing nucleoside triphosphate hydrolases"/>
    <property type="match status" value="2"/>
</dbReference>
<evidence type="ECO:0000313" key="9">
    <source>
        <dbReference type="EMBL" id="KAK4154178.1"/>
    </source>
</evidence>
<dbReference type="InterPro" id="IPR000330">
    <property type="entry name" value="SNF2_N"/>
</dbReference>
<dbReference type="PANTHER" id="PTHR45626">
    <property type="entry name" value="TRANSCRIPTION TERMINATION FACTOR 2-RELATED"/>
    <property type="match status" value="1"/>
</dbReference>
<evidence type="ECO:0000259" key="8">
    <source>
        <dbReference type="SMART" id="SM00487"/>
    </source>
</evidence>
<feature type="coiled-coil region" evidence="6">
    <location>
        <begin position="2189"/>
        <end position="2216"/>
    </location>
</feature>
<keyword evidence="2" id="KW-0808">Transferase</keyword>
<dbReference type="Gene3D" id="3.40.50.150">
    <property type="entry name" value="Vaccinia Virus protein VP39"/>
    <property type="match status" value="1"/>
</dbReference>
<feature type="compositionally biased region" description="Low complexity" evidence="7">
    <location>
        <begin position="81"/>
        <end position="93"/>
    </location>
</feature>
<feature type="compositionally biased region" description="Basic residues" evidence="7">
    <location>
        <begin position="274"/>
        <end position="287"/>
    </location>
</feature>